<dbReference type="RefSeq" id="WP_338093378.1">
    <property type="nucleotide sequence ID" value="NZ_JAWDKA010000001.1"/>
</dbReference>
<dbReference type="Gene3D" id="3.30.460.10">
    <property type="entry name" value="Beta Polymerase, domain 2"/>
    <property type="match status" value="1"/>
</dbReference>
<dbReference type="SUPFAM" id="SSF81301">
    <property type="entry name" value="Nucleotidyltransferase"/>
    <property type="match status" value="1"/>
</dbReference>
<dbReference type="GO" id="GO:0016779">
    <property type="term" value="F:nucleotidyltransferase activity"/>
    <property type="evidence" value="ECO:0007669"/>
    <property type="project" value="InterPro"/>
</dbReference>
<protein>
    <recommendedName>
        <fullName evidence="1">Polymerase nucleotidyl transferase domain-containing protein</fullName>
    </recommendedName>
</protein>
<evidence type="ECO:0000259" key="1">
    <source>
        <dbReference type="Pfam" id="PF01909"/>
    </source>
</evidence>
<dbReference type="Proteomes" id="UP001273136">
    <property type="component" value="Unassembled WGS sequence"/>
</dbReference>
<evidence type="ECO:0000313" key="3">
    <source>
        <dbReference type="Proteomes" id="UP001273136"/>
    </source>
</evidence>
<proteinExistence type="predicted"/>
<accession>A0AAE4MB40</accession>
<dbReference type="InterPro" id="IPR043519">
    <property type="entry name" value="NT_sf"/>
</dbReference>
<dbReference type="EMBL" id="JAWDKA010000001">
    <property type="protein sequence ID" value="MDV0440984.1"/>
    <property type="molecule type" value="Genomic_DNA"/>
</dbReference>
<organism evidence="2 3">
    <name type="scientific">Methanorbis furvi</name>
    <dbReference type="NCBI Taxonomy" id="3028299"/>
    <lineage>
        <taxon>Archaea</taxon>
        <taxon>Methanobacteriati</taxon>
        <taxon>Methanobacteriota</taxon>
        <taxon>Stenosarchaea group</taxon>
        <taxon>Methanomicrobia</taxon>
        <taxon>Methanomicrobiales</taxon>
        <taxon>Methanocorpusculaceae</taxon>
        <taxon>Methanorbis</taxon>
    </lineage>
</organism>
<dbReference type="InterPro" id="IPR002934">
    <property type="entry name" value="Polymerase_NTP_transf_dom"/>
</dbReference>
<evidence type="ECO:0000313" key="2">
    <source>
        <dbReference type="EMBL" id="MDV0440984.1"/>
    </source>
</evidence>
<dbReference type="Pfam" id="PF01909">
    <property type="entry name" value="NTP_transf_2"/>
    <property type="match status" value="1"/>
</dbReference>
<sequence>MIETQSWMNELTAKLLSQFGERLIFAGLQGSYLRNEATEESDIDVMVILDELALADLAAYKTIVAKMPEGEKACGFICGKEELLAWPKHELFQLAKETKNWHGELAQLLPPVTRENICDSVKISAANLYHEACHRYLYDQGDNRVENLQYAYKTSSFLLKLVHYLRTYEYITTRKDLLTELSGIEQEILLSFMNWDGEADMRQKNPGRNYQQLISWTGALLREMQDASPEIRITVQAQ</sequence>
<name>A0AAE4MB40_9EURY</name>
<comment type="caution">
    <text evidence="2">The sequence shown here is derived from an EMBL/GenBank/DDBJ whole genome shotgun (WGS) entry which is preliminary data.</text>
</comment>
<dbReference type="AlphaFoldDB" id="A0AAE4MB40"/>
<gene>
    <name evidence="2" type="ORF">McpAg1_01630</name>
</gene>
<keyword evidence="3" id="KW-1185">Reference proteome</keyword>
<dbReference type="CDD" id="cd05403">
    <property type="entry name" value="NT_KNTase_like"/>
    <property type="match status" value="1"/>
</dbReference>
<reference evidence="2" key="1">
    <citation type="submission" date="2023-06" db="EMBL/GenBank/DDBJ databases">
        <title>Genome sequence of Methancorpusculaceae sp. Ag1.</title>
        <authorList>
            <person name="Protasov E."/>
            <person name="Platt K."/>
            <person name="Poehlein A."/>
            <person name="Daniel R."/>
            <person name="Brune A."/>
        </authorList>
    </citation>
    <scope>NUCLEOTIDE SEQUENCE</scope>
    <source>
        <strain evidence="2">Ag1</strain>
    </source>
</reference>
<feature type="domain" description="Polymerase nucleotidyl transferase" evidence="1">
    <location>
        <begin position="23"/>
        <end position="83"/>
    </location>
</feature>